<accession>A0A346XYB5</accession>
<organism evidence="1 2">
    <name type="scientific">Euzebya pacifica</name>
    <dbReference type="NCBI Taxonomy" id="1608957"/>
    <lineage>
        <taxon>Bacteria</taxon>
        <taxon>Bacillati</taxon>
        <taxon>Actinomycetota</taxon>
        <taxon>Nitriliruptoria</taxon>
        <taxon>Euzebyales</taxon>
    </lineage>
</organism>
<evidence type="ECO:0000313" key="1">
    <source>
        <dbReference type="EMBL" id="AXV07212.1"/>
    </source>
</evidence>
<dbReference type="AlphaFoldDB" id="A0A346XYB5"/>
<proteinExistence type="predicted"/>
<keyword evidence="2" id="KW-1185">Reference proteome</keyword>
<name>A0A346XYB5_9ACTN</name>
<evidence type="ECO:0000313" key="2">
    <source>
        <dbReference type="Proteomes" id="UP000264006"/>
    </source>
</evidence>
<sequence length="51" mass="5630">MAVIIDERVVGGRPERLGPRGPMLPVHATKAKRPRWRQILTTGLGFALPGR</sequence>
<dbReference type="EMBL" id="CP031165">
    <property type="protein sequence ID" value="AXV07212.1"/>
    <property type="molecule type" value="Genomic_DNA"/>
</dbReference>
<dbReference type="KEGG" id="euz:DVS28_a2531"/>
<protein>
    <submittedName>
        <fullName evidence="1">Uncharacterized protein</fullName>
    </submittedName>
</protein>
<reference evidence="1 2" key="1">
    <citation type="submission" date="2018-09" db="EMBL/GenBank/DDBJ databases">
        <title>Complete genome sequence of Euzebya sp. DY32-46 isolated from seawater of Pacific Ocean.</title>
        <authorList>
            <person name="Xu L."/>
            <person name="Wu Y.-H."/>
            <person name="Xu X.-W."/>
        </authorList>
    </citation>
    <scope>NUCLEOTIDE SEQUENCE [LARGE SCALE GENOMIC DNA]</scope>
    <source>
        <strain evidence="1 2">DY32-46</strain>
    </source>
</reference>
<dbReference type="RefSeq" id="WP_164710450.1">
    <property type="nucleotide sequence ID" value="NZ_CAXIBR010000227.1"/>
</dbReference>
<gene>
    <name evidence="1" type="ORF">DVS28_a2531</name>
</gene>
<dbReference type="Proteomes" id="UP000264006">
    <property type="component" value="Chromosome"/>
</dbReference>